<name>H8H185_DEIGI</name>
<gene>
    <name evidence="1" type="ordered locus">DGo_PB0013</name>
</gene>
<dbReference type="Pfam" id="PF14460">
    <property type="entry name" value="Prok-E2_D"/>
    <property type="match status" value="1"/>
</dbReference>
<evidence type="ECO:0000313" key="1">
    <source>
        <dbReference type="EMBL" id="AFD27282.1"/>
    </source>
</evidence>
<evidence type="ECO:0000313" key="2">
    <source>
        <dbReference type="Proteomes" id="UP000007575"/>
    </source>
</evidence>
<dbReference type="PATRIC" id="fig|745776.4.peg.3428"/>
<proteinExistence type="predicted"/>
<dbReference type="InterPro" id="IPR032787">
    <property type="entry name" value="Prok-E2_D"/>
</dbReference>
<dbReference type="InterPro" id="IPR022280">
    <property type="entry name" value="PRTRC_protein-B"/>
</dbReference>
<dbReference type="AlphaFoldDB" id="H8H185"/>
<sequence length="240" mass="26331">MSYDLTALNAAARPAPLRPLRPTLAVLIYGEGPRAQLLKHPVHDQDEGYTLGAGAALSTRDRDGLVNYVCGHGLRWSSPHTLATGANAMCWWRPPGVQPLLFEAKYKAVESIARLSGRPVPHPGLVFYAQPGSLSVFAVRGAERPTSETPLMHAPFWNMFNTGQMCQGTVAYPQEITAATQDAWEAVFFSSHFTGASRTDKYMEWGSSYQELLEHALKLGVFPDEVLMPTKRTLAQYLGG</sequence>
<dbReference type="NCBIfam" id="TIGR03737">
    <property type="entry name" value="PRTRC_B"/>
    <property type="match status" value="1"/>
</dbReference>
<evidence type="ECO:0008006" key="3">
    <source>
        <dbReference type="Google" id="ProtNLM"/>
    </source>
</evidence>
<keyword evidence="1" id="KW-0614">Plasmid</keyword>
<dbReference type="OrthoDB" id="67327at2"/>
<keyword evidence="2" id="KW-1185">Reference proteome</keyword>
<reference evidence="1 2" key="1">
    <citation type="journal article" date="2012" name="PLoS ONE">
        <title>Genome sequence and transcriptome analysis of the radioresistant bacterium Deinococcus gobiensis: insights into the extreme environmental adaptations.</title>
        <authorList>
            <person name="Yuan M."/>
            <person name="Chen M."/>
            <person name="Zhang W."/>
            <person name="Lu W."/>
            <person name="Wang J."/>
            <person name="Yang M."/>
            <person name="Zhao P."/>
            <person name="Tang R."/>
            <person name="Li X."/>
            <person name="Hao Y."/>
            <person name="Zhou Z."/>
            <person name="Zhan Y."/>
            <person name="Yu H."/>
            <person name="Teng C."/>
            <person name="Yan Y."/>
            <person name="Ping S."/>
            <person name="Wang Y."/>
            <person name="Lin M."/>
        </authorList>
    </citation>
    <scope>NUCLEOTIDE SEQUENCE [LARGE SCALE GENOMIC DNA]</scope>
    <source>
        <strain evidence="2">DSM 21396 / JCM 16679 / CGMCC 1.7299 / I-0</strain>
        <plasmid evidence="1">P2</plasmid>
    </source>
</reference>
<dbReference type="KEGG" id="dgo:DGo_PB0013"/>
<organism evidence="1 2">
    <name type="scientific">Deinococcus gobiensis (strain DSM 21396 / JCM 16679 / CGMCC 1.7299 / I-0)</name>
    <dbReference type="NCBI Taxonomy" id="745776"/>
    <lineage>
        <taxon>Bacteria</taxon>
        <taxon>Thermotogati</taxon>
        <taxon>Deinococcota</taxon>
        <taxon>Deinococci</taxon>
        <taxon>Deinococcales</taxon>
        <taxon>Deinococcaceae</taxon>
        <taxon>Deinococcus</taxon>
    </lineage>
</organism>
<dbReference type="Proteomes" id="UP000007575">
    <property type="component" value="Plasmid P2"/>
</dbReference>
<dbReference type="HOGENOM" id="CLU_085624_0_0_0"/>
<protein>
    <recommendedName>
        <fullName evidence="3">PRTRC system protein B</fullName>
    </recommendedName>
</protein>
<accession>H8H185</accession>
<geneLocation type="plasmid" evidence="1 2">
    <name>P2</name>
</geneLocation>
<dbReference type="EMBL" id="CP002193">
    <property type="protein sequence ID" value="AFD27282.1"/>
    <property type="molecule type" value="Genomic_DNA"/>
</dbReference>